<feature type="region of interest" description="Disordered" evidence="1">
    <location>
        <begin position="530"/>
        <end position="552"/>
    </location>
</feature>
<proteinExistence type="predicted"/>
<feature type="compositionally biased region" description="Low complexity" evidence="1">
    <location>
        <begin position="635"/>
        <end position="644"/>
    </location>
</feature>
<feature type="region of interest" description="Disordered" evidence="1">
    <location>
        <begin position="297"/>
        <end position="329"/>
    </location>
</feature>
<feature type="region of interest" description="Disordered" evidence="1">
    <location>
        <begin position="635"/>
        <end position="657"/>
    </location>
</feature>
<name>A0A3S4ZC91_9PLAT</name>
<keyword evidence="3" id="KW-1185">Reference proteome</keyword>
<sequence length="733" mass="79086">MQFSHVHRKDYERIRDEIDRTAGNWPPIIRSASVQDLRQELFSDAPSADTSSRRHDASASCGRHDDTDEGELDASDQHPHNHKQSLQSQSMAARSIATARRALYRARNISTNSSSSCQESAPVASLVGQETASCSSPIATITPVISISKGHEKTKVEGIFDADDYTGADEDADDEDRVLVHSIFSASMDGTSGGSGPLMVDVGCSGFGSAGASDKLARMPEPNSLGLGINLVSGSEMATVATNTNVQPVSVCDSGSRATSPRLAISSTDSSGLLVRQPGSCQRLYRTAFIKHHEAGIESEETASSTRHAGATQTDRKNHNNVLRRTHSLDPNLLTRHSEAYHSRSFFNQLPRPHYHDLPPGIAFESPLFPCCGDHAEWPILRQCPVAFSDRKVSNWPLIIALGKGRSHSFGASECINQPFLAGEQVSRPSRVHSRRLRTISSLARGSSLSGAQNVTKSCSEAPLLPSQSMSPLLMHLGCAFLQGGYPPIQPMVDATLFSSDSLSFQPQLHALANYSSTFGVQPQPAHPSHIIQHIDQPNPNQHQGPSSGENVSGLADWMGAWSTQPYLPHIAYSISLPPCPSRCQIDPGYAQIQCQPRAQSSVHMLAHDSQHLFIHHGQSCGQTQHLALYPQNIQQQQHQFPQPAEGELSPTSDLQGTEGHKELLEYTLDSTGPLIDTTSADETNAAKATTSLVPIALVVAPSAVPEPVPHLSQSLPLGVSSFYSCSNEQSHL</sequence>
<comment type="caution">
    <text evidence="2">The sequence shown here is derived from an EMBL/GenBank/DDBJ whole genome shotgun (WGS) entry which is preliminary data.</text>
</comment>
<feature type="compositionally biased region" description="Basic and acidic residues" evidence="1">
    <location>
        <begin position="51"/>
        <end position="66"/>
    </location>
</feature>
<dbReference type="AlphaFoldDB" id="A0A3S4ZC91"/>
<gene>
    <name evidence="2" type="ORF">PXEA_LOCUS1283</name>
</gene>
<evidence type="ECO:0000313" key="3">
    <source>
        <dbReference type="Proteomes" id="UP000784294"/>
    </source>
</evidence>
<feature type="compositionally biased region" description="Polar residues" evidence="1">
    <location>
        <begin position="536"/>
        <end position="551"/>
    </location>
</feature>
<dbReference type="EMBL" id="CAAALY010002573">
    <property type="protein sequence ID" value="VEL07843.1"/>
    <property type="molecule type" value="Genomic_DNA"/>
</dbReference>
<accession>A0A3S4ZC91</accession>
<feature type="compositionally biased region" description="Polar residues" evidence="1">
    <location>
        <begin position="302"/>
        <end position="313"/>
    </location>
</feature>
<reference evidence="2" key="1">
    <citation type="submission" date="2018-11" db="EMBL/GenBank/DDBJ databases">
        <authorList>
            <consortium name="Pathogen Informatics"/>
        </authorList>
    </citation>
    <scope>NUCLEOTIDE SEQUENCE</scope>
</reference>
<dbReference type="Proteomes" id="UP000784294">
    <property type="component" value="Unassembled WGS sequence"/>
</dbReference>
<evidence type="ECO:0000256" key="1">
    <source>
        <dbReference type="SAM" id="MobiDB-lite"/>
    </source>
</evidence>
<dbReference type="OrthoDB" id="6288276at2759"/>
<protein>
    <submittedName>
        <fullName evidence="2">Uncharacterized protein</fullName>
    </submittedName>
</protein>
<evidence type="ECO:0000313" key="2">
    <source>
        <dbReference type="EMBL" id="VEL07843.1"/>
    </source>
</evidence>
<organism evidence="2 3">
    <name type="scientific">Protopolystoma xenopodis</name>
    <dbReference type="NCBI Taxonomy" id="117903"/>
    <lineage>
        <taxon>Eukaryota</taxon>
        <taxon>Metazoa</taxon>
        <taxon>Spiralia</taxon>
        <taxon>Lophotrochozoa</taxon>
        <taxon>Platyhelminthes</taxon>
        <taxon>Monogenea</taxon>
        <taxon>Polyopisthocotylea</taxon>
        <taxon>Polystomatidea</taxon>
        <taxon>Polystomatidae</taxon>
        <taxon>Protopolystoma</taxon>
    </lineage>
</organism>
<feature type="region of interest" description="Disordered" evidence="1">
    <location>
        <begin position="44"/>
        <end position="92"/>
    </location>
</feature>